<dbReference type="InterPro" id="IPR036250">
    <property type="entry name" value="AcylCo_DH-like_C"/>
</dbReference>
<dbReference type="SUPFAM" id="SSF56645">
    <property type="entry name" value="Acyl-CoA dehydrogenase NM domain-like"/>
    <property type="match status" value="1"/>
</dbReference>
<feature type="domain" description="HpaB/PvcC/4-BUDH C-terminal" evidence="5">
    <location>
        <begin position="276"/>
        <end position="475"/>
    </location>
</feature>
<gene>
    <name evidence="7" type="ORF">CUU66_11090</name>
</gene>
<evidence type="ECO:0000256" key="1">
    <source>
        <dbReference type="ARBA" id="ARBA00022630"/>
    </source>
</evidence>
<sequence>MVRTGAQYLESIKDNRCVYIGGERVENVTTHPAFKGISQTVASLYDIAADEKQNMSYITEDGTIANKIYMIPKSIEELKERREAIEKWANATCGFVGRSPDHVAGFLAGFASNPDVFARGGQMYKDNVLNFYKYARDNDLYLSYVIIPPQTDRSKASHEQENEFTAVGVYKEQEDGIIVRGSQMLGTGSAVSDYLFVSCISPLRPGDEAHAVSFVVPLSTPGLKLYSRPSFAADKPSTYDYPLSTQFDEGDSLVVFDDVFIPWEHVFAYRNIDIVRAQFHETPAHVYGNSQAQIRFVMKLKFIIGIARKVAAMNGIDKLPPVQEKLGELASIAASIEGMLLASEYNYMTDENGTVYPNRRFLYGVVGLQDSIYPKVIHILRDLVGGGVLQVPSTYKEMINPETRDDISRYIKSPGASAEERVKLFKLAWDVIGSEFGGRHQQYELFYNGAPFVTKGYAFRNYRYEEVVQLVDQFLESYQIPQKVEEQMI</sequence>
<dbReference type="SUPFAM" id="SSF47203">
    <property type="entry name" value="Acyl-CoA dehydrogenase C-terminal domain-like"/>
    <property type="match status" value="1"/>
</dbReference>
<dbReference type="EMBL" id="PGUY01000033">
    <property type="protein sequence ID" value="PLT29840.1"/>
    <property type="molecule type" value="Genomic_DNA"/>
</dbReference>
<keyword evidence="8" id="KW-1185">Reference proteome</keyword>
<dbReference type="InterPro" id="IPR024719">
    <property type="entry name" value="HpaB/PvcC/4-BUDH_C"/>
</dbReference>
<dbReference type="InterPro" id="IPR009100">
    <property type="entry name" value="AcylCoA_DH/oxidase_NM_dom_sf"/>
</dbReference>
<dbReference type="InterPro" id="IPR004925">
    <property type="entry name" value="HpaB/PvcC/4-BUDH"/>
</dbReference>
<feature type="binding site" evidence="4">
    <location>
        <position position="187"/>
    </location>
    <ligand>
        <name>FAD</name>
        <dbReference type="ChEBI" id="CHEBI:57692"/>
    </ligand>
</feature>
<dbReference type="Pfam" id="PF11794">
    <property type="entry name" value="HpaB_N"/>
    <property type="match status" value="1"/>
</dbReference>
<dbReference type="GO" id="GO:0016627">
    <property type="term" value="F:oxidoreductase activity, acting on the CH-CH group of donors"/>
    <property type="evidence" value="ECO:0007669"/>
    <property type="project" value="InterPro"/>
</dbReference>
<evidence type="ECO:0000256" key="3">
    <source>
        <dbReference type="ARBA" id="ARBA00023002"/>
    </source>
</evidence>
<evidence type="ECO:0000256" key="2">
    <source>
        <dbReference type="ARBA" id="ARBA00022827"/>
    </source>
</evidence>
<accession>A0A2N5M659</accession>
<dbReference type="RefSeq" id="WP_101642091.1">
    <property type="nucleotide sequence ID" value="NZ_PGUY01000033.1"/>
</dbReference>
<dbReference type="InterPro" id="IPR024674">
    <property type="entry name" value="HpaB/PvcC/4-BUDH_N"/>
</dbReference>
<dbReference type="Gene3D" id="1.10.3140.10">
    <property type="entry name" value="4-hydroxybutyryl-coa dehydratase, domain 1"/>
    <property type="match status" value="1"/>
</dbReference>
<protein>
    <submittedName>
        <fullName evidence="7">4-hydroxyphenylacetate 3-hydroxylase</fullName>
    </submittedName>
</protein>
<organism evidence="7 8">
    <name type="scientific">Peribacillus deserti</name>
    <dbReference type="NCBI Taxonomy" id="673318"/>
    <lineage>
        <taxon>Bacteria</taxon>
        <taxon>Bacillati</taxon>
        <taxon>Bacillota</taxon>
        <taxon>Bacilli</taxon>
        <taxon>Bacillales</taxon>
        <taxon>Bacillaceae</taxon>
        <taxon>Peribacillus</taxon>
    </lineage>
</organism>
<dbReference type="PANTHER" id="PTHR36117">
    <property type="entry name" value="4-HYDROXYPHENYLACETATE 3-MONOOXYGENASE-RELATED"/>
    <property type="match status" value="1"/>
</dbReference>
<proteinExistence type="predicted"/>
<keyword evidence="2 4" id="KW-0274">FAD</keyword>
<feature type="domain" description="HpaB/PvcC/4-BUDH N-terminal" evidence="6">
    <location>
        <begin position="4"/>
        <end position="267"/>
    </location>
</feature>
<evidence type="ECO:0000256" key="4">
    <source>
        <dbReference type="PIRSR" id="PIRSR000331-2"/>
    </source>
</evidence>
<comment type="caution">
    <text evidence="7">The sequence shown here is derived from an EMBL/GenBank/DDBJ whole genome shotgun (WGS) entry which is preliminary data.</text>
</comment>
<keyword evidence="1" id="KW-0285">Flavoprotein</keyword>
<dbReference type="AlphaFoldDB" id="A0A2N5M659"/>
<evidence type="ECO:0000259" key="6">
    <source>
        <dbReference type="Pfam" id="PF11794"/>
    </source>
</evidence>
<dbReference type="OrthoDB" id="9785230at2"/>
<dbReference type="Gene3D" id="1.20.140.10">
    <property type="entry name" value="Butyryl-CoA Dehydrogenase, subunit A, domain 3"/>
    <property type="match status" value="1"/>
</dbReference>
<evidence type="ECO:0000313" key="7">
    <source>
        <dbReference type="EMBL" id="PLT29840.1"/>
    </source>
</evidence>
<feature type="binding site" evidence="4">
    <location>
        <begin position="150"/>
        <end position="153"/>
    </location>
    <ligand>
        <name>FAD</name>
        <dbReference type="ChEBI" id="CHEBI:57692"/>
    </ligand>
</feature>
<evidence type="ECO:0000259" key="5">
    <source>
        <dbReference type="Pfam" id="PF03241"/>
    </source>
</evidence>
<reference evidence="7 8" key="1">
    <citation type="submission" date="2017-11" db="EMBL/GenBank/DDBJ databases">
        <title>Comparitive Functional Genomics of Dry Heat Resistant strains isolated from the Viking Spacecraft.</title>
        <authorList>
            <person name="Seuylemezian A."/>
            <person name="Cooper K."/>
            <person name="Vaishampayan P."/>
        </authorList>
    </citation>
    <scope>NUCLEOTIDE SEQUENCE [LARGE SCALE GENOMIC DNA]</scope>
    <source>
        <strain evidence="7 8">V1-29</strain>
    </source>
</reference>
<dbReference type="Gene3D" id="2.40.110.10">
    <property type="entry name" value="Butyryl-CoA Dehydrogenase, subunit A, domain 2"/>
    <property type="match status" value="1"/>
</dbReference>
<name>A0A2N5M659_9BACI</name>
<dbReference type="Pfam" id="PF03241">
    <property type="entry name" value="HpaB"/>
    <property type="match status" value="1"/>
</dbReference>
<dbReference type="PANTHER" id="PTHR36117:SF3">
    <property type="entry name" value="4-HYDROXYPHENYLACETATE 3-MONOOXYGENASE-RELATED"/>
    <property type="match status" value="1"/>
</dbReference>
<dbReference type="Proteomes" id="UP000234748">
    <property type="component" value="Unassembled WGS sequence"/>
</dbReference>
<dbReference type="PIRSF" id="PIRSF000331">
    <property type="entry name" value="HpaA_HpaB"/>
    <property type="match status" value="1"/>
</dbReference>
<dbReference type="InterPro" id="IPR046373">
    <property type="entry name" value="Acyl-CoA_Oxase/DH_mid-dom_sf"/>
</dbReference>
<keyword evidence="3" id="KW-0560">Oxidoreductase</keyword>
<evidence type="ECO:0000313" key="8">
    <source>
        <dbReference type="Proteomes" id="UP000234748"/>
    </source>
</evidence>